<sequence>MEDSNSYTVFASVISEEEWSHIPSEIAKKINVFVEQKFDELITTKALSETSKFNTETILKETDEKLKTAEASLLEANLKLDAATRTIAELESQISTCTSDITKLQTTCNRLEAEAADCRHQKNITSGEKDDMCKTLERTTAEVERQKMEITTLTNQLHDAINAKCTALAEYGEIESMKLTLEYKEKRLDQEKALLNNQVQTLTQSLDERTEELLNMKKDNSLRCVQLENKLTEKTQELTVALESVRSFTDINNNLNLKIEELMEDLKKRSEKDTKTYESYQHEISAQTKLADLYKTAGDQNQEHVDHLSNAVKELQTLLRETSNKYGELETKHKEMQLSNDEIVAKKNECIAMLKQELEASNELFNAFKEENVHKDIEEISPSAAAASRLIKPGMSLTQIYTQYVNVTNELTTQKEECARLQSYIQHIIHELEDKGPLLKKQREDYESAMENVKETNQNNYILSLECQQLREETLQAKHNEDILLRENERFKKEVADLSRQVCHLLREIELSRVGSSATSPEQDMSDSMSSGEIISKRLVTFSDITELQSTNQRLLSLVRELSSKQEEAESLDPAAFAQLKTKLETMKETQSNLLEQQDSQNKMMNMIINQRDMYKTLYEQASKGISDESALSIERPYVPEGEKGSQSSKGNDDSDFRSDDKVQELEGRLENAKKEINTLKEENDTYRKEKTANEKILLDQLEEMRKEVREMNRQNSKLTSVSELNDERFKVMHSNTEVYKKQITALEKQNKIYSESIIKHEQMVMYLKDETLQSQTKLSTAEVKLANLEKEIALLRGCESRLVKELEFVKKQSHTTNLLQTNIELIKATLERNDAESRIRLEERLDEAHRECAALRRRLQEEQDRFRELGDHLEKQTRAAQAQMEEEKNHATKLREELADARKDLVAKQIQMEELTKKLKNSLMAIPDNSVESHKFSELERILSDSQAEVQSLQQQLKTAKETIEQHCNVAEGAENQLKAVLEEQESYKKITELTLKEREAKIAKLEEQCSELQGELSIQGDDVNSMDVRSKLQKVEQELKINKTEFEECKKALTVAQQQIQQLTADVQTAENKYTHEMLLHSTDLQTLTTLKEEVANLATEIQKLRLLRDHAVSALKENQESLTSREEFFQKEKEQLEIRFKDLDSQNTLLLDQIQSLNTQITIMQTQSMDQQNQSFGSGDITLNRSFTEEEVKSSDQLLKIIKYLRQEKDISVSKCEILEAELVRLKSQHDMITKQLEDAKASLEAERQKSEVSMVTAAKHSEILRKIETLNAITDSNRTLRQERDTLSLQITELKARTSLLEEQVAPLQEKNKDFSLKFDALHSENVSLRGEATRWRQRANMLIEKSNRTSPEDWKKLQNERENLAKQLAIEKGATSKLNDDLNTVKHEKTKLEEQLRSLRSQNNQVNDDLEKTRGDLAKVKEQMTQITQSLEETKENYTKLLEEKNKIEVEITSKGETIVDLKNNLLAVRKIAKKYKQQCEELTVSMDGLKQENEEKSKNEATVAEKQQQSLSEERTLMQERISMLEVTHNEKVEQLTIQIANANDEISNHQKEIEALKQSAIEKDDRFKSIFKNAKERLITLTEENNTLRSERTRSSDDSNEKGKNSEVEKLTKEKEEILIEKQQEKDRLTNEIETLTQRVNQLQRQLGQQGSKPTTSSGASEKSTTEPPTANIKPMAGHSTNTQTQSVQIQPWRSGPETPLASIRPMSMQVRTAAVLPTSQGASTSQTPSAVMVPPQQQVHTTGPSNIESLSSSPTSSHTEYMPATSSATPTVVTPRQLAVPPTQSTQDVEDDDSTMQLQPVLQQQAVALVLPRVEQPSNGPAQESGTSSSSSNTVTTTQAGLKRPRDVDADVCQVDDQSKQQQTKRTRIQQGSTETIQHHGTVTDSGLEVEYQVPTSSQRDHEEDHDTVIVVDESEDDDADGPDEGEGDDNGVDDPDTEGYDMESYPEQELSYDDADCQDMEEEEGGNEVEVVEGSSEVPNQSERSIQENISQEESLEQPQSETISSGTDGLSSVTVSQASPSVAVTMPSFSRTRSVAPLTRQQPQSHLLLQHGMDEGGDDGIVPSTPTLFVPRRSDGFGEAVSSPHVPTSGRFTFNESAPSNNSGSTEVIPEQTLEFSHTDDNSTGRSVPSTPLQASPQESGPAGEEHSSQQSTSSEPEIPVITVSGVNDEAEPEGGLAESMGPPSTATGETSEASEQHEEGRENEDGVTSEGEKPPISEESEEEGREAEASPSTNTRSRSNNVQRGAVARRSGKYGQMHGGMQRPNPTPIVWGDQNSVRHQSPRGGRGNQGNFSRVAKRGRVRGSSRPYNRF</sequence>
<evidence type="ECO:0000313" key="12">
    <source>
        <dbReference type="Proteomes" id="UP001329430"/>
    </source>
</evidence>
<gene>
    <name evidence="11" type="ORF">RI129_008648</name>
</gene>
<evidence type="ECO:0000259" key="9">
    <source>
        <dbReference type="Pfam" id="PF25481"/>
    </source>
</evidence>
<keyword evidence="4 6" id="KW-0175">Coiled coil</keyword>
<feature type="coiled-coil region" evidence="6">
    <location>
        <begin position="245"/>
        <end position="371"/>
    </location>
</feature>
<evidence type="ECO:0000256" key="2">
    <source>
        <dbReference type="ARBA" id="ARBA00005274"/>
    </source>
</evidence>
<feature type="coiled-coil region" evidence="6">
    <location>
        <begin position="839"/>
        <end position="1149"/>
    </location>
</feature>
<feature type="region of interest" description="Disordered" evidence="7">
    <location>
        <begin position="1824"/>
        <end position="2322"/>
    </location>
</feature>
<dbReference type="InterPro" id="IPR012929">
    <property type="entry name" value="Nucleoprot-TPR/MLP1-2_dom"/>
</dbReference>
<proteinExistence type="inferred from homology"/>
<feature type="compositionally biased region" description="Polar residues" evidence="7">
    <location>
        <begin position="1988"/>
        <end position="1999"/>
    </location>
</feature>
<comment type="subcellular location">
    <subcellularLocation>
        <location evidence="1">Nucleus</location>
    </subcellularLocation>
</comment>
<evidence type="ECO:0000256" key="4">
    <source>
        <dbReference type="ARBA" id="ARBA00023054"/>
    </source>
</evidence>
<feature type="domain" description="NUA/TPR/MLP1-2-like" evidence="10">
    <location>
        <begin position="477"/>
        <end position="570"/>
    </location>
</feature>
<dbReference type="InterPro" id="IPR057974">
    <property type="entry name" value="NUA/TPR/MLP1-2-like_dom"/>
</dbReference>
<feature type="compositionally biased region" description="Polar residues" evidence="7">
    <location>
        <begin position="1725"/>
        <end position="1752"/>
    </location>
</feature>
<evidence type="ECO:0000259" key="10">
    <source>
        <dbReference type="Pfam" id="PF25785"/>
    </source>
</evidence>
<dbReference type="Pfam" id="PF25785">
    <property type="entry name" value="TPR"/>
    <property type="match status" value="1"/>
</dbReference>
<feature type="region of interest" description="Disordered" evidence="7">
    <location>
        <begin position="1723"/>
        <end position="1802"/>
    </location>
</feature>
<evidence type="ECO:0000256" key="1">
    <source>
        <dbReference type="ARBA" id="ARBA00004123"/>
    </source>
</evidence>
<dbReference type="Pfam" id="PF25481">
    <property type="entry name" value="Nucleoprot-TPR"/>
    <property type="match status" value="1"/>
</dbReference>
<feature type="compositionally biased region" description="Low complexity" evidence="7">
    <location>
        <begin position="1753"/>
        <end position="1765"/>
    </location>
</feature>
<protein>
    <recommendedName>
        <fullName evidence="3">Nucleoprotein TPR</fullName>
    </recommendedName>
</protein>
<feature type="region of interest" description="Disordered" evidence="7">
    <location>
        <begin position="1650"/>
        <end position="1708"/>
    </location>
</feature>
<dbReference type="GO" id="GO:0017056">
    <property type="term" value="F:structural constituent of nuclear pore"/>
    <property type="evidence" value="ECO:0007669"/>
    <property type="project" value="TreeGrafter"/>
</dbReference>
<organism evidence="11 12">
    <name type="scientific">Pyrocoelia pectoralis</name>
    <dbReference type="NCBI Taxonomy" id="417401"/>
    <lineage>
        <taxon>Eukaryota</taxon>
        <taxon>Metazoa</taxon>
        <taxon>Ecdysozoa</taxon>
        <taxon>Arthropoda</taxon>
        <taxon>Hexapoda</taxon>
        <taxon>Insecta</taxon>
        <taxon>Pterygota</taxon>
        <taxon>Neoptera</taxon>
        <taxon>Endopterygota</taxon>
        <taxon>Coleoptera</taxon>
        <taxon>Polyphaga</taxon>
        <taxon>Elateriformia</taxon>
        <taxon>Elateroidea</taxon>
        <taxon>Lampyridae</taxon>
        <taxon>Lampyrinae</taxon>
        <taxon>Pyrocoelia</taxon>
    </lineage>
</organism>
<evidence type="ECO:0000256" key="3">
    <source>
        <dbReference type="ARBA" id="ARBA00019789"/>
    </source>
</evidence>
<dbReference type="Pfam" id="PF07926">
    <property type="entry name" value="TPR_MLP1_2"/>
    <property type="match status" value="1"/>
</dbReference>
<feature type="coiled-coil region" evidence="6">
    <location>
        <begin position="59"/>
        <end position="212"/>
    </location>
</feature>
<evidence type="ECO:0000256" key="6">
    <source>
        <dbReference type="SAM" id="Coils"/>
    </source>
</evidence>
<comment type="caution">
    <text evidence="11">The sequence shown here is derived from an EMBL/GenBank/DDBJ whole genome shotgun (WGS) entry which is preliminary data.</text>
</comment>
<dbReference type="GO" id="GO:0034399">
    <property type="term" value="C:nuclear periphery"/>
    <property type="evidence" value="ECO:0007669"/>
    <property type="project" value="UniProtKB-ARBA"/>
</dbReference>
<feature type="compositionally biased region" description="Acidic residues" evidence="7">
    <location>
        <begin position="1921"/>
        <end position="1980"/>
    </location>
</feature>
<feature type="compositionally biased region" description="Basic and acidic residues" evidence="7">
    <location>
        <begin position="2205"/>
        <end position="2227"/>
    </location>
</feature>
<evidence type="ECO:0000313" key="11">
    <source>
        <dbReference type="EMBL" id="KAK5642481.1"/>
    </source>
</evidence>
<feature type="compositionally biased region" description="Low complexity" evidence="7">
    <location>
        <begin position="1859"/>
        <end position="1870"/>
    </location>
</feature>
<evidence type="ECO:0000256" key="7">
    <source>
        <dbReference type="SAM" id="MobiDB-lite"/>
    </source>
</evidence>
<feature type="compositionally biased region" description="Polar residues" evidence="7">
    <location>
        <begin position="2012"/>
        <end position="2057"/>
    </location>
</feature>
<evidence type="ECO:0000259" key="8">
    <source>
        <dbReference type="Pfam" id="PF07926"/>
    </source>
</evidence>
<feature type="compositionally biased region" description="Basic and acidic residues" evidence="7">
    <location>
        <begin position="1596"/>
        <end position="1617"/>
    </location>
</feature>
<feature type="compositionally biased region" description="Polar residues" evidence="7">
    <location>
        <begin position="2100"/>
        <end position="2116"/>
    </location>
</feature>
<feature type="compositionally biased region" description="Basic and acidic residues" evidence="7">
    <location>
        <begin position="1496"/>
        <end position="1505"/>
    </location>
</feature>
<feature type="compositionally biased region" description="Low complexity" evidence="7">
    <location>
        <begin position="2159"/>
        <end position="2168"/>
    </location>
</feature>
<feature type="compositionally biased region" description="Polar residues" evidence="7">
    <location>
        <begin position="2193"/>
        <end position="2204"/>
    </location>
</feature>
<feature type="compositionally biased region" description="Polar residues" evidence="7">
    <location>
        <begin position="1686"/>
        <end position="1699"/>
    </location>
</feature>
<feature type="compositionally biased region" description="Polar residues" evidence="7">
    <location>
        <begin position="1772"/>
        <end position="1782"/>
    </location>
</feature>
<feature type="region of interest" description="Disordered" evidence="7">
    <location>
        <begin position="1496"/>
        <end position="1518"/>
    </location>
</feature>
<feature type="compositionally biased region" description="Basic and acidic residues" evidence="7">
    <location>
        <begin position="651"/>
        <end position="669"/>
    </location>
</feature>
<feature type="compositionally biased region" description="Polar residues" evidence="7">
    <location>
        <begin position="2134"/>
        <end position="2149"/>
    </location>
</feature>
<dbReference type="Proteomes" id="UP001329430">
    <property type="component" value="Chromosome 6"/>
</dbReference>
<reference evidence="11 12" key="1">
    <citation type="journal article" date="2024" name="Insects">
        <title>An Improved Chromosome-Level Genome Assembly of the Firefly Pyrocoelia pectoralis.</title>
        <authorList>
            <person name="Fu X."/>
            <person name="Meyer-Rochow V.B."/>
            <person name="Ballantyne L."/>
            <person name="Zhu X."/>
        </authorList>
    </citation>
    <scope>NUCLEOTIDE SEQUENCE [LARGE SCALE GENOMIC DNA]</scope>
    <source>
        <strain evidence="11">XCY_ONT2</strain>
    </source>
</reference>
<accession>A0AAN7VCC9</accession>
<feature type="domain" description="Nucleoprotein TPR/MLP1-2" evidence="8">
    <location>
        <begin position="1033"/>
        <end position="1160"/>
    </location>
</feature>
<comment type="similarity">
    <text evidence="2">Belongs to the TPR family.</text>
</comment>
<dbReference type="GO" id="GO:0006406">
    <property type="term" value="P:mRNA export from nucleus"/>
    <property type="evidence" value="ECO:0007669"/>
    <property type="project" value="TreeGrafter"/>
</dbReference>
<feature type="domain" description="Nucleoprotein TPR/MPL1" evidence="9">
    <location>
        <begin position="177"/>
        <end position="250"/>
    </location>
</feature>
<feature type="compositionally biased region" description="Low complexity" evidence="7">
    <location>
        <begin position="1833"/>
        <end position="1846"/>
    </location>
</feature>
<feature type="compositionally biased region" description="Basic and acidic residues" evidence="7">
    <location>
        <begin position="1907"/>
        <end position="1916"/>
    </location>
</feature>
<feature type="coiled-coil region" evidence="6">
    <location>
        <begin position="439"/>
        <end position="501"/>
    </location>
</feature>
<name>A0AAN7VCC9_9COLE</name>
<keyword evidence="12" id="KW-1185">Reference proteome</keyword>
<dbReference type="GO" id="GO:0005643">
    <property type="term" value="C:nuclear pore"/>
    <property type="evidence" value="ECO:0007669"/>
    <property type="project" value="UniProtKB-ARBA"/>
</dbReference>
<dbReference type="EMBL" id="JAVRBK010000006">
    <property type="protein sequence ID" value="KAK5642481.1"/>
    <property type="molecule type" value="Genomic_DNA"/>
</dbReference>
<feature type="coiled-coil region" evidence="6">
    <location>
        <begin position="1219"/>
        <end position="1257"/>
    </location>
</feature>
<dbReference type="PANTHER" id="PTHR18898:SF2">
    <property type="entry name" value="NUCLEOPROTEIN TPR"/>
    <property type="match status" value="1"/>
</dbReference>
<dbReference type="PANTHER" id="PTHR18898">
    <property type="entry name" value="NUCLEOPROTEIN TPR-RELATED"/>
    <property type="match status" value="1"/>
</dbReference>
<evidence type="ECO:0000256" key="5">
    <source>
        <dbReference type="ARBA" id="ARBA00023242"/>
    </source>
</evidence>
<feature type="compositionally biased region" description="Polar residues" evidence="7">
    <location>
        <begin position="1650"/>
        <end position="1676"/>
    </location>
</feature>
<feature type="coiled-coil region" evidence="6">
    <location>
        <begin position="545"/>
        <end position="597"/>
    </location>
</feature>
<feature type="region of interest" description="Disordered" evidence="7">
    <location>
        <begin position="630"/>
        <end position="669"/>
    </location>
</feature>
<feature type="compositionally biased region" description="Low complexity" evidence="7">
    <location>
        <begin position="2240"/>
        <end position="2252"/>
    </location>
</feature>
<dbReference type="InterPro" id="IPR057577">
    <property type="entry name" value="Nucleoprot-TPR/MLP1_dom"/>
</dbReference>
<feature type="region of interest" description="Disordered" evidence="7">
    <location>
        <begin position="1593"/>
        <end position="1617"/>
    </location>
</feature>
<feature type="compositionally biased region" description="Polar residues" evidence="7">
    <location>
        <begin position="1880"/>
        <end position="1893"/>
    </location>
</feature>
<dbReference type="GO" id="GO:0006606">
    <property type="term" value="P:protein import into nucleus"/>
    <property type="evidence" value="ECO:0007669"/>
    <property type="project" value="InterPro"/>
</dbReference>
<keyword evidence="5" id="KW-0539">Nucleus</keyword>
<dbReference type="GO" id="GO:1901673">
    <property type="term" value="P:regulation of mitotic spindle assembly"/>
    <property type="evidence" value="ECO:0007669"/>
    <property type="project" value="TreeGrafter"/>
</dbReference>